<gene>
    <name evidence="2" type="ordered locus">Bcen_3345</name>
</gene>
<evidence type="ECO:0000259" key="1">
    <source>
        <dbReference type="Pfam" id="PF09346"/>
    </source>
</evidence>
<organism evidence="2">
    <name type="scientific">Burkholderia orbicola (strain AU 1054)</name>
    <dbReference type="NCBI Taxonomy" id="331271"/>
    <lineage>
        <taxon>Bacteria</taxon>
        <taxon>Pseudomonadati</taxon>
        <taxon>Pseudomonadota</taxon>
        <taxon>Betaproteobacteria</taxon>
        <taxon>Burkholderiales</taxon>
        <taxon>Burkholderiaceae</taxon>
        <taxon>Burkholderia</taxon>
        <taxon>Burkholderia cepacia complex</taxon>
        <taxon>Burkholderia orbicola</taxon>
    </lineage>
</organism>
<protein>
    <recommendedName>
        <fullName evidence="1">Knr4/Smi1-like domain-containing protein</fullName>
    </recommendedName>
</protein>
<sequence>MRSIKEIVEIIRSDGRCQVLPASGKLPQLPHADMAYPNDMVEFYNLCGGVILFRPGKDNISFKILPAGDVLQTNMIIVGDPCEDDISFSWYAICKTDNGDYISIDTSKERNGRCYDSNFEVHGVVGSCPIIALSFSELLDELYKSSGADIFWKAKDYGDAYA</sequence>
<dbReference type="AlphaFoldDB" id="A0A0H2XVG4"/>
<name>A0A0H2XVG4_BURO1</name>
<dbReference type="SUPFAM" id="SSF160631">
    <property type="entry name" value="SMI1/KNR4-like"/>
    <property type="match status" value="1"/>
</dbReference>
<accession>A0A0H2XVG4</accession>
<reference evidence="2" key="1">
    <citation type="submission" date="2006-05" db="EMBL/GenBank/DDBJ databases">
        <title>Complete sequence of chromosome 2 of Burkholderia cenocepacia AU 1054.</title>
        <authorList>
            <consortium name="US DOE Joint Genome Institute"/>
            <person name="Copeland A."/>
            <person name="Lucas S."/>
            <person name="Lapidus A."/>
            <person name="Barry K."/>
            <person name="Detter J.C."/>
            <person name="Glavina del Rio T."/>
            <person name="Hammon N."/>
            <person name="Israni S."/>
            <person name="Dalin E."/>
            <person name="Tice H."/>
            <person name="Pitluck S."/>
            <person name="Chain P."/>
            <person name="Malfatti S."/>
            <person name="Shin M."/>
            <person name="Vergez L."/>
            <person name="Schmutz J."/>
            <person name="Larimer F."/>
            <person name="Land M."/>
            <person name="Hauser L."/>
            <person name="Kyrpides N."/>
            <person name="Lykidis A."/>
            <person name="LiPuma J.J."/>
            <person name="Konstantinidis K."/>
            <person name="Tiedje J.M."/>
            <person name="Richardson P."/>
        </authorList>
    </citation>
    <scope>NUCLEOTIDE SEQUENCE [LARGE SCALE GENOMIC DNA]</scope>
    <source>
        <strain evidence="2">AU 1054</strain>
    </source>
</reference>
<dbReference type="InterPro" id="IPR037883">
    <property type="entry name" value="Knr4/Smi1-like_sf"/>
</dbReference>
<dbReference type="Pfam" id="PF09346">
    <property type="entry name" value="SMI1_KNR4"/>
    <property type="match status" value="1"/>
</dbReference>
<feature type="domain" description="Knr4/Smi1-like" evidence="1">
    <location>
        <begin position="36"/>
        <end position="141"/>
    </location>
</feature>
<dbReference type="HOGENOM" id="CLU_136638_0_0_4"/>
<dbReference type="EMBL" id="CP000379">
    <property type="protein sequence ID" value="ABF78240.1"/>
    <property type="molecule type" value="Genomic_DNA"/>
</dbReference>
<evidence type="ECO:0000313" key="2">
    <source>
        <dbReference type="EMBL" id="ABF78240.1"/>
    </source>
</evidence>
<proteinExistence type="predicted"/>
<dbReference type="InterPro" id="IPR018958">
    <property type="entry name" value="Knr4/Smi1-like_dom"/>
</dbReference>